<evidence type="ECO:0000259" key="1">
    <source>
        <dbReference type="Pfam" id="PF03372"/>
    </source>
</evidence>
<dbReference type="KEGG" id="aia:AWH56_023565"/>
<evidence type="ECO:0000313" key="3">
    <source>
        <dbReference type="EMBL" id="QOY35616.1"/>
    </source>
</evidence>
<dbReference type="PANTHER" id="PTHR14859:SF1">
    <property type="entry name" value="PGAP2-INTERACTING PROTEIN"/>
    <property type="match status" value="1"/>
</dbReference>
<keyword evidence="3" id="KW-0255">Endonuclease</keyword>
<protein>
    <submittedName>
        <fullName evidence="3">Endonuclease/exonuclease/phosphatase family protein</fullName>
    </submittedName>
</protein>
<dbReference type="GO" id="GO:0016020">
    <property type="term" value="C:membrane"/>
    <property type="evidence" value="ECO:0007669"/>
    <property type="project" value="GOC"/>
</dbReference>
<reference evidence="3 4" key="2">
    <citation type="journal article" date="2017" name="Genome Announc.">
        <title>Draft Genome Sequences of Four Alkaliphilic Bacteria Belonging to the Anaerobacillus Genus.</title>
        <authorList>
            <person name="Bassil N.M."/>
            <person name="Lloyd J.R."/>
        </authorList>
    </citation>
    <scope>NUCLEOTIDE SEQUENCE [LARGE SCALE GENOMIC DNA]</scope>
    <source>
        <strain evidence="3 4">NB2006</strain>
    </source>
</reference>
<reference evidence="2 4" key="1">
    <citation type="submission" date="2016-10" db="EMBL/GenBank/DDBJ databases">
        <title>Draft genome sequences of four alkaliphilic bacteria belonging to the Anaerobacillus genus.</title>
        <authorList>
            <person name="Bassil N.M."/>
            <person name="Lloyd J.R."/>
        </authorList>
    </citation>
    <scope>NUCLEOTIDE SEQUENCE [LARGE SCALE GENOMIC DNA]</scope>
    <source>
        <strain evidence="2 4">NB2006</strain>
    </source>
</reference>
<feature type="domain" description="Endonuclease/exonuclease/phosphatase" evidence="1">
    <location>
        <begin position="47"/>
        <end position="257"/>
    </location>
</feature>
<dbReference type="GO" id="GO:0004519">
    <property type="term" value="F:endonuclease activity"/>
    <property type="evidence" value="ECO:0007669"/>
    <property type="project" value="UniProtKB-KW"/>
</dbReference>
<reference evidence="3" key="4">
    <citation type="submission" date="2020-10" db="EMBL/GenBank/DDBJ databases">
        <authorList>
            <person name="Bassil N.M."/>
            <person name="Lloyd J.R."/>
        </authorList>
    </citation>
    <scope>NUCLEOTIDE SEQUENCE</scope>
    <source>
        <strain evidence="3">NB2006</strain>
    </source>
</reference>
<name>A0A1S2LIK8_9BACI</name>
<reference evidence="3 4" key="3">
    <citation type="journal article" date="2019" name="Int. J. Syst. Evol. Microbiol.">
        <title>Anaerobacillus isosaccharinicus sp. nov., an alkaliphilic bacterium which degrades isosaccharinic acid.</title>
        <authorList>
            <person name="Bassil N.M."/>
            <person name="Lloyd J.R."/>
        </authorList>
    </citation>
    <scope>NUCLEOTIDE SEQUENCE [LARGE SCALE GENOMIC DNA]</scope>
    <source>
        <strain evidence="3 4">NB2006</strain>
    </source>
</reference>
<accession>A0A1S2LIK8</accession>
<dbReference type="AlphaFoldDB" id="A0A1S2LIK8"/>
<dbReference type="OrthoDB" id="155529at2"/>
<keyword evidence="3" id="KW-0540">Nuclease</keyword>
<dbReference type="Proteomes" id="UP000180175">
    <property type="component" value="Chromosome"/>
</dbReference>
<dbReference type="RefSeq" id="WP_071317721.1">
    <property type="nucleotide sequence ID" value="NZ_CP063356.2"/>
</dbReference>
<keyword evidence="3" id="KW-0378">Hydrolase</keyword>
<dbReference type="EMBL" id="LQXD01000129">
    <property type="protein sequence ID" value="OIJ12144.1"/>
    <property type="molecule type" value="Genomic_DNA"/>
</dbReference>
<dbReference type="Gene3D" id="3.60.10.10">
    <property type="entry name" value="Endonuclease/exonuclease/phosphatase"/>
    <property type="match status" value="1"/>
</dbReference>
<dbReference type="GO" id="GO:0004527">
    <property type="term" value="F:exonuclease activity"/>
    <property type="evidence" value="ECO:0007669"/>
    <property type="project" value="UniProtKB-KW"/>
</dbReference>
<keyword evidence="3" id="KW-0269">Exonuclease</keyword>
<dbReference type="EMBL" id="CP063356">
    <property type="protein sequence ID" value="QOY35616.1"/>
    <property type="molecule type" value="Genomic_DNA"/>
</dbReference>
<proteinExistence type="predicted"/>
<dbReference type="PANTHER" id="PTHR14859">
    <property type="entry name" value="CALCOFLUOR WHITE HYPERSENSITIVE PROTEIN PRECURSOR"/>
    <property type="match status" value="1"/>
</dbReference>
<dbReference type="InterPro" id="IPR005135">
    <property type="entry name" value="Endo/exonuclease/phosphatase"/>
</dbReference>
<dbReference type="InterPro" id="IPR036691">
    <property type="entry name" value="Endo/exonu/phosph_ase_sf"/>
</dbReference>
<evidence type="ECO:0000313" key="4">
    <source>
        <dbReference type="Proteomes" id="UP000180175"/>
    </source>
</evidence>
<dbReference type="InterPro" id="IPR051916">
    <property type="entry name" value="GPI-anchor_lipid_remodeler"/>
</dbReference>
<gene>
    <name evidence="3" type="ORF">AWH56_023565</name>
    <name evidence="2" type="ORF">AWH56_14320</name>
</gene>
<dbReference type="GO" id="GO:0006506">
    <property type="term" value="P:GPI anchor biosynthetic process"/>
    <property type="evidence" value="ECO:0007669"/>
    <property type="project" value="TreeGrafter"/>
</dbReference>
<dbReference type="Pfam" id="PF03372">
    <property type="entry name" value="Exo_endo_phos"/>
    <property type="match status" value="1"/>
</dbReference>
<keyword evidence="4" id="KW-1185">Reference proteome</keyword>
<dbReference type="SUPFAM" id="SSF56219">
    <property type="entry name" value="DNase I-like"/>
    <property type="match status" value="1"/>
</dbReference>
<evidence type="ECO:0000313" key="2">
    <source>
        <dbReference type="EMBL" id="OIJ12144.1"/>
    </source>
</evidence>
<organism evidence="2 4">
    <name type="scientific">Anaerobacillus isosaccharinicus</name>
    <dbReference type="NCBI Taxonomy" id="1532552"/>
    <lineage>
        <taxon>Bacteria</taxon>
        <taxon>Bacillati</taxon>
        <taxon>Bacillota</taxon>
        <taxon>Bacilli</taxon>
        <taxon>Bacillales</taxon>
        <taxon>Bacillaceae</taxon>
        <taxon>Anaerobacillus</taxon>
    </lineage>
</organism>
<sequence>MRIRCWLAVVATIILLGSGVYFHEQMKSVYTWESNMNYNFSGELTVVTYNIRFGKGLDGKVNLDRTIASLKDLNADIISLQEVERYSVRSHFFDQVQRLATELEMNVLYFPSLSYPGLYYGNVILSKFPIVETDVIPFMNKGENRAAVIAKILLCDMKEVYVINTHLGLNKEERIQAMHVIKRYLGELNNPIILTGDLNSTPKMNEYEMWGRFLTKSNEGIPLQTFYKKDWQIDYIFHSPHLNVERVTVQKNDVSDHFPVVGVFTFGN</sequence>